<name>A0A087T4Y7_STEMI</name>
<dbReference type="GO" id="GO:0008270">
    <property type="term" value="F:zinc ion binding"/>
    <property type="evidence" value="ECO:0007669"/>
    <property type="project" value="InterPro"/>
</dbReference>
<reference evidence="1 2" key="1">
    <citation type="submission" date="2013-11" db="EMBL/GenBank/DDBJ databases">
        <title>Genome sequencing of Stegodyphus mimosarum.</title>
        <authorList>
            <person name="Bechsgaard J."/>
        </authorList>
    </citation>
    <scope>NUCLEOTIDE SEQUENCE [LARGE SCALE GENOMIC DNA]</scope>
</reference>
<evidence type="ECO:0000313" key="2">
    <source>
        <dbReference type="Proteomes" id="UP000054359"/>
    </source>
</evidence>
<dbReference type="OrthoDB" id="4230923at2759"/>
<dbReference type="STRING" id="407821.A0A087T4Y7"/>
<dbReference type="Proteomes" id="UP000054359">
    <property type="component" value="Unassembled WGS sequence"/>
</dbReference>
<feature type="non-terminal residue" evidence="1">
    <location>
        <position position="143"/>
    </location>
</feature>
<accession>A0A087T4Y7</accession>
<dbReference type="GO" id="GO:0003676">
    <property type="term" value="F:nucleic acid binding"/>
    <property type="evidence" value="ECO:0007669"/>
    <property type="project" value="InterPro"/>
</dbReference>
<dbReference type="EMBL" id="KK113428">
    <property type="protein sequence ID" value="KFM60176.1"/>
    <property type="molecule type" value="Genomic_DNA"/>
</dbReference>
<protein>
    <recommendedName>
        <fullName evidence="3">Nucleic-acid-binding protein from mobile element jockey</fullName>
    </recommendedName>
</protein>
<gene>
    <name evidence="1" type="ORF">X975_06535</name>
</gene>
<proteinExistence type="predicted"/>
<dbReference type="OMA" id="ETKCANC"/>
<dbReference type="AlphaFoldDB" id="A0A087T4Y7"/>
<evidence type="ECO:0008006" key="3">
    <source>
        <dbReference type="Google" id="ProtNLM"/>
    </source>
</evidence>
<evidence type="ECO:0000313" key="1">
    <source>
        <dbReference type="EMBL" id="KFM60176.1"/>
    </source>
</evidence>
<sequence>MHKDDQLINTKHIILTFRSSDLPKSIKAGYIHCPVRPYIPNPLRCFQCQSFRHSKMSCRGKTTCARCSVEGHDMENCNAEPLCANCKGNHAAFSRQCPKWKAEKEVQTIKVTKNISYAEARKLITDAQPRKYLSYAGALKSFK</sequence>
<dbReference type="InterPro" id="IPR036875">
    <property type="entry name" value="Znf_CCHC_sf"/>
</dbReference>
<keyword evidence="2" id="KW-1185">Reference proteome</keyword>
<dbReference type="SUPFAM" id="SSF57756">
    <property type="entry name" value="Retrovirus zinc finger-like domains"/>
    <property type="match status" value="1"/>
</dbReference>
<organism evidence="1 2">
    <name type="scientific">Stegodyphus mimosarum</name>
    <name type="common">African social velvet spider</name>
    <dbReference type="NCBI Taxonomy" id="407821"/>
    <lineage>
        <taxon>Eukaryota</taxon>
        <taxon>Metazoa</taxon>
        <taxon>Ecdysozoa</taxon>
        <taxon>Arthropoda</taxon>
        <taxon>Chelicerata</taxon>
        <taxon>Arachnida</taxon>
        <taxon>Araneae</taxon>
        <taxon>Araneomorphae</taxon>
        <taxon>Entelegynae</taxon>
        <taxon>Eresoidea</taxon>
        <taxon>Eresidae</taxon>
        <taxon>Stegodyphus</taxon>
    </lineage>
</organism>